<evidence type="ECO:0000256" key="1">
    <source>
        <dbReference type="SAM" id="Phobius"/>
    </source>
</evidence>
<accession>A0A5S6QIN2</accession>
<reference evidence="3" key="1">
    <citation type="submission" date="2019-12" db="UniProtKB">
        <authorList>
            <consortium name="WormBaseParasite"/>
        </authorList>
    </citation>
    <scope>IDENTIFICATION</scope>
</reference>
<organism evidence="2 3">
    <name type="scientific">Trichuris muris</name>
    <name type="common">Mouse whipworm</name>
    <dbReference type="NCBI Taxonomy" id="70415"/>
    <lineage>
        <taxon>Eukaryota</taxon>
        <taxon>Metazoa</taxon>
        <taxon>Ecdysozoa</taxon>
        <taxon>Nematoda</taxon>
        <taxon>Enoplea</taxon>
        <taxon>Dorylaimia</taxon>
        <taxon>Trichinellida</taxon>
        <taxon>Trichuridae</taxon>
        <taxon>Trichuris</taxon>
    </lineage>
</organism>
<evidence type="ECO:0000313" key="2">
    <source>
        <dbReference type="Proteomes" id="UP000046395"/>
    </source>
</evidence>
<proteinExistence type="predicted"/>
<evidence type="ECO:0000313" key="3">
    <source>
        <dbReference type="WBParaSite" id="TMUE_2000007246.1"/>
    </source>
</evidence>
<keyword evidence="1" id="KW-0472">Membrane</keyword>
<dbReference type="WBParaSite" id="TMUE_2000007246.1">
    <property type="protein sequence ID" value="TMUE_2000007246.1"/>
    <property type="gene ID" value="WBGene00289892"/>
</dbReference>
<keyword evidence="1" id="KW-0812">Transmembrane</keyword>
<dbReference type="Proteomes" id="UP000046395">
    <property type="component" value="Unassembled WGS sequence"/>
</dbReference>
<dbReference type="AlphaFoldDB" id="A0A5S6QIN2"/>
<sequence>MNCMVERLIMQFRFKRVNYLCFSCSLFRAAVQWGQSSHRVFSEIRQYLVEIGDLVQLPMIFLLLFLLEKPIRLCHTIWAAWIQFAVRVTKLPAWEFGFGAADRVKNVFDWGSIFGLINFCQAILAAARSTCLFCAYRFAHVFTVSTERMHSFLRGAVVRHGEHGEKRIIVVCNGFSTRVGCPRNGISATTKCPHTVLVLDAWLTLPRQDERNDYLRFFRLSHLLVFLGQNSLIGFILTGLFSIVPSFRLHNPTAGRLLRRALLRTIEDGKKVRREKAHREDGNALLRPVGLGHA</sequence>
<keyword evidence="1" id="KW-1133">Transmembrane helix</keyword>
<protein>
    <submittedName>
        <fullName evidence="3">Uncharacterized protein</fullName>
    </submittedName>
</protein>
<feature type="transmembrane region" description="Helical" evidence="1">
    <location>
        <begin position="223"/>
        <end position="244"/>
    </location>
</feature>
<keyword evidence="2" id="KW-1185">Reference proteome</keyword>
<name>A0A5S6QIN2_TRIMR</name>